<dbReference type="OrthoDB" id="10581147at2759"/>
<accession>V5ANH8</accession>
<feature type="compositionally biased region" description="Low complexity" evidence="1">
    <location>
        <begin position="206"/>
        <end position="220"/>
    </location>
</feature>
<feature type="compositionally biased region" description="Polar residues" evidence="1">
    <location>
        <begin position="181"/>
        <end position="190"/>
    </location>
</feature>
<feature type="region of interest" description="Disordered" evidence="1">
    <location>
        <begin position="169"/>
        <end position="248"/>
    </location>
</feature>
<evidence type="ECO:0000313" key="2">
    <source>
        <dbReference type="EMBL" id="ESS62275.1"/>
    </source>
</evidence>
<evidence type="ECO:0000256" key="1">
    <source>
        <dbReference type="SAM" id="MobiDB-lite"/>
    </source>
</evidence>
<gene>
    <name evidence="2" type="ORF">TCDM_10066</name>
</gene>
<name>V5ANH8_TRYCR</name>
<proteinExistence type="predicted"/>
<protein>
    <submittedName>
        <fullName evidence="2">Uncharacterized protein</fullName>
    </submittedName>
</protein>
<dbReference type="Proteomes" id="UP000017861">
    <property type="component" value="Unassembled WGS sequence"/>
</dbReference>
<evidence type="ECO:0000313" key="3">
    <source>
        <dbReference type="Proteomes" id="UP000017861"/>
    </source>
</evidence>
<organism evidence="2 3">
    <name type="scientific">Trypanosoma cruzi Dm28c</name>
    <dbReference type="NCBI Taxonomy" id="1416333"/>
    <lineage>
        <taxon>Eukaryota</taxon>
        <taxon>Discoba</taxon>
        <taxon>Euglenozoa</taxon>
        <taxon>Kinetoplastea</taxon>
        <taxon>Metakinetoplastina</taxon>
        <taxon>Trypanosomatida</taxon>
        <taxon>Trypanosomatidae</taxon>
        <taxon>Trypanosoma</taxon>
        <taxon>Schizotrypanum</taxon>
    </lineage>
</organism>
<sequence length="256" mass="28800">MFNNNNQNNNNNRESILTRAPFLTPTVTITVILSFQALTGTPRSPQHAPLSAQAVHRALPLRRNVSDLLPVKQLRVLHVPHNRQHALPRNTHSATLSCRLSSTIMSATPNAYWRTCSMRCYHPRIRLAVMKCISSTPFRLEQTLTSSRSTAWCCEWLSRSTMRVKFSNVRGGVGSHPRSAPHTSPRSFHSPTHKVKDMGMRTSPLSARTRTHAAATSSTSHRNKEPRAQHTHGRNERHRVRPVTQRNPLALAALTN</sequence>
<dbReference type="AlphaFoldDB" id="V5ANH8"/>
<comment type="caution">
    <text evidence="2">The sequence shown here is derived from an EMBL/GenBank/DDBJ whole genome shotgun (WGS) entry which is preliminary data.</text>
</comment>
<dbReference type="EMBL" id="AYLP01000196">
    <property type="protein sequence ID" value="ESS62275.1"/>
    <property type="molecule type" value="Genomic_DNA"/>
</dbReference>
<feature type="compositionally biased region" description="Basic residues" evidence="1">
    <location>
        <begin position="229"/>
        <end position="241"/>
    </location>
</feature>
<reference evidence="2 3" key="1">
    <citation type="journal article" date="2014" name="Genome Announc.">
        <title>Trypanosoma cruzi Clone Dm28c Draft Genome Sequence.</title>
        <authorList>
            <person name="Grisard E.C."/>
            <person name="Teixeira S.M."/>
            <person name="de Almeida L.G."/>
            <person name="Stoco P.H."/>
            <person name="Gerber A.L."/>
            <person name="Talavera-Lopez C."/>
            <person name="Lima O.C."/>
            <person name="Andersson B."/>
            <person name="de Vasconcelos A.T."/>
        </authorList>
    </citation>
    <scope>NUCLEOTIDE SEQUENCE [LARGE SCALE GENOMIC DNA]</scope>
    <source>
        <strain evidence="2 3">Dm28c</strain>
    </source>
</reference>
<dbReference type="VEuPathDB" id="TriTrypDB:TCDM_10066"/>